<dbReference type="Gene3D" id="3.20.20.70">
    <property type="entry name" value="Aldolase class I"/>
    <property type="match status" value="1"/>
</dbReference>
<feature type="active site" description="Nucleophile" evidence="9">
    <location>
        <position position="130"/>
    </location>
</feature>
<gene>
    <name evidence="9" type="primary">pyrD</name>
    <name evidence="11" type="ORF">BLW93_04915</name>
</gene>
<evidence type="ECO:0000256" key="6">
    <source>
        <dbReference type="ARBA" id="ARBA00022643"/>
    </source>
</evidence>
<dbReference type="HAMAP" id="MF_00224">
    <property type="entry name" value="DHO_dh_type1"/>
    <property type="match status" value="1"/>
</dbReference>
<dbReference type="InterPro" id="IPR033888">
    <property type="entry name" value="DHOD_1B"/>
</dbReference>
<evidence type="ECO:0000256" key="8">
    <source>
        <dbReference type="ARBA" id="ARBA00023002"/>
    </source>
</evidence>
<dbReference type="PROSITE" id="PS00912">
    <property type="entry name" value="DHODEHASE_2"/>
    <property type="match status" value="1"/>
</dbReference>
<proteinExistence type="inferred from homology"/>
<dbReference type="InterPro" id="IPR001295">
    <property type="entry name" value="Dihydroorotate_DH_CS"/>
</dbReference>
<dbReference type="GO" id="GO:0044205">
    <property type="term" value="P:'de novo' UMP biosynthetic process"/>
    <property type="evidence" value="ECO:0007669"/>
    <property type="project" value="UniProtKB-UniRule"/>
</dbReference>
<dbReference type="RefSeq" id="WP_076712993.1">
    <property type="nucleotide sequence ID" value="NZ_MOEN01000015.1"/>
</dbReference>
<dbReference type="AlphaFoldDB" id="A0A1R1MKZ5"/>
<keyword evidence="8 9" id="KW-0560">Oxidoreductase</keyword>
<feature type="binding site" evidence="9">
    <location>
        <position position="45"/>
    </location>
    <ligand>
        <name>substrate</name>
    </ligand>
</feature>
<keyword evidence="5 9" id="KW-0285">Flavoprotein</keyword>
<name>A0A1R1MKZ5_9BACT</name>
<evidence type="ECO:0000313" key="11">
    <source>
        <dbReference type="EMBL" id="OMH40481.1"/>
    </source>
</evidence>
<evidence type="ECO:0000256" key="9">
    <source>
        <dbReference type="HAMAP-Rule" id="MF_00224"/>
    </source>
</evidence>
<evidence type="ECO:0000256" key="4">
    <source>
        <dbReference type="ARBA" id="ARBA00022490"/>
    </source>
</evidence>
<keyword evidence="12" id="KW-1185">Reference proteome</keyword>
<comment type="catalytic activity">
    <reaction evidence="9">
        <text>(S)-dihydroorotate + A = orotate + AH2</text>
        <dbReference type="Rhea" id="RHEA:18073"/>
        <dbReference type="ChEBI" id="CHEBI:13193"/>
        <dbReference type="ChEBI" id="CHEBI:17499"/>
        <dbReference type="ChEBI" id="CHEBI:30839"/>
        <dbReference type="ChEBI" id="CHEBI:30864"/>
    </reaction>
</comment>
<feature type="binding site" evidence="9">
    <location>
        <position position="217"/>
    </location>
    <ligand>
        <name>FMN</name>
        <dbReference type="ChEBI" id="CHEBI:58210"/>
    </ligand>
</feature>
<feature type="binding site" evidence="9">
    <location>
        <begin position="265"/>
        <end position="266"/>
    </location>
    <ligand>
        <name>FMN</name>
        <dbReference type="ChEBI" id="CHEBI:58210"/>
    </ligand>
</feature>
<evidence type="ECO:0000256" key="7">
    <source>
        <dbReference type="ARBA" id="ARBA00022975"/>
    </source>
</evidence>
<feature type="binding site" evidence="9">
    <location>
        <begin position="243"/>
        <end position="244"/>
    </location>
    <ligand>
        <name>FMN</name>
        <dbReference type="ChEBI" id="CHEBI:58210"/>
    </ligand>
</feature>
<accession>A0A1R1MKZ5</accession>
<dbReference type="InterPro" id="IPR012135">
    <property type="entry name" value="Dihydroorotate_DH_1_2"/>
</dbReference>
<dbReference type="GO" id="GO:0004152">
    <property type="term" value="F:dihydroorotate dehydrogenase activity"/>
    <property type="evidence" value="ECO:0007669"/>
    <property type="project" value="UniProtKB-UniRule"/>
</dbReference>
<dbReference type="NCBIfam" id="TIGR01037">
    <property type="entry name" value="pyrD_sub1_fam"/>
    <property type="match status" value="1"/>
</dbReference>
<dbReference type="PROSITE" id="PS00911">
    <property type="entry name" value="DHODEHASE_1"/>
    <property type="match status" value="1"/>
</dbReference>
<dbReference type="CDD" id="cd04740">
    <property type="entry name" value="DHOD_1B_like"/>
    <property type="match status" value="1"/>
</dbReference>
<feature type="binding site" evidence="9">
    <location>
        <position position="165"/>
    </location>
    <ligand>
        <name>FMN</name>
        <dbReference type="ChEBI" id="CHEBI:58210"/>
    </ligand>
</feature>
<feature type="binding site" evidence="9">
    <location>
        <position position="99"/>
    </location>
    <ligand>
        <name>FMN</name>
        <dbReference type="ChEBI" id="CHEBI:58210"/>
    </ligand>
</feature>
<comment type="caution">
    <text evidence="11">The sequence shown here is derived from an EMBL/GenBank/DDBJ whole genome shotgun (WGS) entry which is preliminary data.</text>
</comment>
<feature type="binding site" evidence="9">
    <location>
        <begin position="45"/>
        <end position="46"/>
    </location>
    <ligand>
        <name>FMN</name>
        <dbReference type="ChEBI" id="CHEBI:58210"/>
    </ligand>
</feature>
<dbReference type="EMBL" id="MOEN01000015">
    <property type="protein sequence ID" value="OMH40481.1"/>
    <property type="molecule type" value="Genomic_DNA"/>
</dbReference>
<dbReference type="PANTHER" id="PTHR48109:SF1">
    <property type="entry name" value="DIHYDROOROTATE DEHYDROGENASE (FUMARATE)"/>
    <property type="match status" value="1"/>
</dbReference>
<evidence type="ECO:0000256" key="2">
    <source>
        <dbReference type="ARBA" id="ARBA00004725"/>
    </source>
</evidence>
<dbReference type="GO" id="GO:0005737">
    <property type="term" value="C:cytoplasm"/>
    <property type="evidence" value="ECO:0007669"/>
    <property type="project" value="UniProtKB-SubCell"/>
</dbReference>
<comment type="pathway">
    <text evidence="2 9">Pyrimidine metabolism; UMP biosynthesis via de novo pathway.</text>
</comment>
<reference evidence="11 12" key="1">
    <citation type="submission" date="2016-10" db="EMBL/GenBank/DDBJ databases">
        <title>Genome sequence of a sulfur-reducing bacterium Desulfurobacterium indicum K6013.</title>
        <authorList>
            <person name="Cao J."/>
            <person name="Shao Z."/>
            <person name="Alain K."/>
            <person name="Jebbar M."/>
        </authorList>
    </citation>
    <scope>NUCLEOTIDE SEQUENCE [LARGE SCALE GENOMIC DNA]</scope>
    <source>
        <strain evidence="11 12">K6013</strain>
    </source>
</reference>
<comment type="function">
    <text evidence="9">Catalyzes the conversion of dihydroorotate to orotate.</text>
</comment>
<dbReference type="UniPathway" id="UPA00070"/>
<dbReference type="NCBIfam" id="NF005574">
    <property type="entry name" value="PRK07259.1"/>
    <property type="match status" value="1"/>
</dbReference>
<dbReference type="InterPro" id="IPR050074">
    <property type="entry name" value="DHO_dehydrogenase"/>
</dbReference>
<protein>
    <recommendedName>
        <fullName evidence="9">Dihydroorotate dehydrogenase</fullName>
        <shortName evidence="9">DHOD</shortName>
        <shortName evidence="9">DHODase</shortName>
        <shortName evidence="9">DHOdehase</shortName>
        <ecNumber evidence="9">1.3.-.-</ecNumber>
    </recommendedName>
</protein>
<organism evidence="11 12">
    <name type="scientific">Desulfurobacterium indicum</name>
    <dbReference type="NCBI Taxonomy" id="1914305"/>
    <lineage>
        <taxon>Bacteria</taxon>
        <taxon>Pseudomonadati</taxon>
        <taxon>Aquificota</taxon>
        <taxon>Aquificia</taxon>
        <taxon>Desulfurobacteriales</taxon>
        <taxon>Desulfurobacteriaceae</taxon>
        <taxon>Desulfurobacterium</taxon>
    </lineage>
</organism>
<dbReference type="FunFam" id="3.20.20.70:FF:000027">
    <property type="entry name" value="Dihydropyrimidine dehydrogenase [NADP(+)]"/>
    <property type="match status" value="1"/>
</dbReference>
<keyword evidence="7 9" id="KW-0665">Pyrimidine biosynthesis</keyword>
<dbReference type="PIRSF" id="PIRSF000164">
    <property type="entry name" value="DHO_oxidase"/>
    <property type="match status" value="1"/>
</dbReference>
<evidence type="ECO:0000256" key="5">
    <source>
        <dbReference type="ARBA" id="ARBA00022630"/>
    </source>
</evidence>
<dbReference type="EC" id="1.3.-.-" evidence="9"/>
<feature type="binding site" evidence="9">
    <location>
        <begin position="69"/>
        <end position="73"/>
    </location>
    <ligand>
        <name>substrate</name>
    </ligand>
</feature>
<comment type="similarity">
    <text evidence="3 9">Belongs to the dihydroorotate dehydrogenase family. Type 1 subfamily.</text>
</comment>
<feature type="binding site" evidence="9">
    <location>
        <begin position="192"/>
        <end position="193"/>
    </location>
    <ligand>
        <name>substrate</name>
    </ligand>
</feature>
<evidence type="ECO:0000313" key="12">
    <source>
        <dbReference type="Proteomes" id="UP000187408"/>
    </source>
</evidence>
<evidence type="ECO:0000259" key="10">
    <source>
        <dbReference type="Pfam" id="PF01180"/>
    </source>
</evidence>
<dbReference type="InterPro" id="IPR024920">
    <property type="entry name" value="Dihydroorotate_DH_1"/>
</dbReference>
<comment type="cofactor">
    <cofactor evidence="9">
        <name>FMN</name>
        <dbReference type="ChEBI" id="CHEBI:58210"/>
    </cofactor>
    <text evidence="9">Binds 1 FMN per subunit.</text>
</comment>
<feature type="domain" description="Dihydroorotate dehydrogenase catalytic" evidence="10">
    <location>
        <begin position="5"/>
        <end position="286"/>
    </location>
</feature>
<dbReference type="SUPFAM" id="SSF51395">
    <property type="entry name" value="FMN-linked oxidoreductases"/>
    <property type="match status" value="1"/>
</dbReference>
<dbReference type="InterPro" id="IPR013785">
    <property type="entry name" value="Aldolase_TIM"/>
</dbReference>
<feature type="binding site" evidence="9">
    <location>
        <position position="21"/>
    </location>
    <ligand>
        <name>FMN</name>
        <dbReference type="ChEBI" id="CHEBI:58210"/>
    </ligand>
</feature>
<evidence type="ECO:0000256" key="3">
    <source>
        <dbReference type="ARBA" id="ARBA00008008"/>
    </source>
</evidence>
<dbReference type="Pfam" id="PF01180">
    <property type="entry name" value="DHO_dh"/>
    <property type="match status" value="1"/>
</dbReference>
<dbReference type="GO" id="GO:0006207">
    <property type="term" value="P:'de novo' pyrimidine nucleobase biosynthetic process"/>
    <property type="evidence" value="ECO:0007669"/>
    <property type="project" value="InterPro"/>
</dbReference>
<comment type="subcellular location">
    <subcellularLocation>
        <location evidence="1 9">Cytoplasm</location>
    </subcellularLocation>
</comment>
<dbReference type="Proteomes" id="UP000187408">
    <property type="component" value="Unassembled WGS sequence"/>
</dbReference>
<dbReference type="InterPro" id="IPR005720">
    <property type="entry name" value="Dihydroorotate_DH_cat"/>
</dbReference>
<keyword evidence="4 9" id="KW-0963">Cytoplasm</keyword>
<feature type="binding site" evidence="9">
    <location>
        <position position="127"/>
    </location>
    <ligand>
        <name>substrate</name>
    </ligand>
</feature>
<dbReference type="PANTHER" id="PTHR48109">
    <property type="entry name" value="DIHYDROOROTATE DEHYDROGENASE (QUINONE), MITOCHONDRIAL-RELATED"/>
    <property type="match status" value="1"/>
</dbReference>
<feature type="binding site" evidence="9">
    <location>
        <position position="191"/>
    </location>
    <ligand>
        <name>FMN</name>
        <dbReference type="ChEBI" id="CHEBI:58210"/>
    </ligand>
</feature>
<keyword evidence="6 9" id="KW-0288">FMN</keyword>
<evidence type="ECO:0000256" key="1">
    <source>
        <dbReference type="ARBA" id="ARBA00004496"/>
    </source>
</evidence>
<dbReference type="OrthoDB" id="9794954at2"/>
<dbReference type="InterPro" id="IPR049622">
    <property type="entry name" value="Dihydroorotate_DH_I"/>
</dbReference>
<sequence>MADISVELFGIKFETPVWTASGTFGFGLEYEKYTDLNRIGAVCVKGLSIKPKEGNPPPRIWETPCGMLNSIGLQNPGVHHFIEKVLPKLKKYRFKIIANIYGTTYDEYRAVAEALKGVEGVHAVEVNISCPNVKKGGLAFGTDPEEAAKITEIVKEATDKPVIMKLSPNVTNIVEIAKAVEEAGADAISAINTLLGMAIDIRTQKPKLKNVVGGLSGPAIKPVAVRMVYQIARAVSIPVIGIGGITTWQDAVEFFLAGASAVQVGTANFLNPNTAVEIAEGIKKYLEDNGYSCIEEIKGKVKV</sequence>
<dbReference type="STRING" id="1914305.BLW93_04915"/>
<feature type="binding site" evidence="9">
    <location>
        <position position="127"/>
    </location>
    <ligand>
        <name>FMN</name>
        <dbReference type="ChEBI" id="CHEBI:58210"/>
    </ligand>
</feature>